<keyword evidence="2" id="KW-0378">Hydrolase</keyword>
<dbReference type="STRING" id="1797589.A2784_04510"/>
<dbReference type="PROSITE" id="PS00893">
    <property type="entry name" value="NUDIX_BOX"/>
    <property type="match status" value="1"/>
</dbReference>
<dbReference type="InterPro" id="IPR020084">
    <property type="entry name" value="NUDIX_hydrolase_CS"/>
</dbReference>
<reference evidence="4 5" key="1">
    <citation type="journal article" date="2016" name="Nat. Commun.">
        <title>Thousands of microbial genomes shed light on interconnected biogeochemical processes in an aquifer system.</title>
        <authorList>
            <person name="Anantharaman K."/>
            <person name="Brown C.T."/>
            <person name="Hug L.A."/>
            <person name="Sharon I."/>
            <person name="Castelle C.J."/>
            <person name="Probst A.J."/>
            <person name="Thomas B.C."/>
            <person name="Singh A."/>
            <person name="Wilkins M.J."/>
            <person name="Karaoz U."/>
            <person name="Brodie E.L."/>
            <person name="Williams K.H."/>
            <person name="Hubbard S.S."/>
            <person name="Banfield J.F."/>
        </authorList>
    </citation>
    <scope>NUCLEOTIDE SEQUENCE [LARGE SCALE GENOMIC DNA]</scope>
</reference>
<accession>A0A1G1VJX1</accession>
<gene>
    <name evidence="4" type="ORF">A2784_04510</name>
</gene>
<dbReference type="PROSITE" id="PS51462">
    <property type="entry name" value="NUDIX"/>
    <property type="match status" value="1"/>
</dbReference>
<name>A0A1G1VJX1_9BACT</name>
<evidence type="ECO:0000313" key="5">
    <source>
        <dbReference type="Proteomes" id="UP000177324"/>
    </source>
</evidence>
<dbReference type="PANTHER" id="PTHR43046">
    <property type="entry name" value="GDP-MANNOSE MANNOSYL HYDROLASE"/>
    <property type="match status" value="1"/>
</dbReference>
<dbReference type="InterPro" id="IPR015797">
    <property type="entry name" value="NUDIX_hydrolase-like_dom_sf"/>
</dbReference>
<protein>
    <recommendedName>
        <fullName evidence="3">Nudix hydrolase domain-containing protein</fullName>
    </recommendedName>
</protein>
<dbReference type="SUPFAM" id="SSF55811">
    <property type="entry name" value="Nudix"/>
    <property type="match status" value="1"/>
</dbReference>
<evidence type="ECO:0000256" key="1">
    <source>
        <dbReference type="ARBA" id="ARBA00001946"/>
    </source>
</evidence>
<dbReference type="EMBL" id="MHCH01000062">
    <property type="protein sequence ID" value="OGY15646.1"/>
    <property type="molecule type" value="Genomic_DNA"/>
</dbReference>
<organism evidence="4 5">
    <name type="scientific">Candidatus Chisholmbacteria bacterium RIFCSPHIGHO2_01_FULL_48_12</name>
    <dbReference type="NCBI Taxonomy" id="1797589"/>
    <lineage>
        <taxon>Bacteria</taxon>
        <taxon>Candidatus Chisholmiibacteriota</taxon>
    </lineage>
</organism>
<dbReference type="Gene3D" id="3.90.79.10">
    <property type="entry name" value="Nucleoside Triphosphate Pyrophosphohydrolase"/>
    <property type="match status" value="1"/>
</dbReference>
<evidence type="ECO:0000313" key="4">
    <source>
        <dbReference type="EMBL" id="OGY15646.1"/>
    </source>
</evidence>
<comment type="caution">
    <text evidence="4">The sequence shown here is derived from an EMBL/GenBank/DDBJ whole genome shotgun (WGS) entry which is preliminary data.</text>
</comment>
<evidence type="ECO:0000259" key="3">
    <source>
        <dbReference type="PROSITE" id="PS51462"/>
    </source>
</evidence>
<dbReference type="Pfam" id="PF00293">
    <property type="entry name" value="NUDIX"/>
    <property type="match status" value="1"/>
</dbReference>
<sequence length="162" mass="18690">MAKARSIIVGLQCFVRKKGKYLMLKRHESKQIMPGVWMAPGGTREHSEGLFTCARREIWEETGLKIKNLQVRAVGTAYLRDLDQEIHFHFLRADFAAGKLKPETDVGKLQWLEPKGILRLENLLSEHKHILPHVFGDDLRVISFRCVYSRGNDLEDIIIEKP</sequence>
<dbReference type="PANTHER" id="PTHR43046:SF16">
    <property type="entry name" value="ADP-RIBOSE PYROPHOSPHATASE YJHB-RELATED"/>
    <property type="match status" value="1"/>
</dbReference>
<proteinExistence type="predicted"/>
<dbReference type="Proteomes" id="UP000177324">
    <property type="component" value="Unassembled WGS sequence"/>
</dbReference>
<feature type="domain" description="Nudix hydrolase" evidence="3">
    <location>
        <begin position="4"/>
        <end position="137"/>
    </location>
</feature>
<evidence type="ECO:0000256" key="2">
    <source>
        <dbReference type="ARBA" id="ARBA00022801"/>
    </source>
</evidence>
<comment type="cofactor">
    <cofactor evidence="1">
        <name>Mg(2+)</name>
        <dbReference type="ChEBI" id="CHEBI:18420"/>
    </cofactor>
</comment>
<dbReference type="GO" id="GO:0016787">
    <property type="term" value="F:hydrolase activity"/>
    <property type="evidence" value="ECO:0007669"/>
    <property type="project" value="UniProtKB-KW"/>
</dbReference>
<dbReference type="InterPro" id="IPR000086">
    <property type="entry name" value="NUDIX_hydrolase_dom"/>
</dbReference>
<dbReference type="AlphaFoldDB" id="A0A1G1VJX1"/>